<dbReference type="InterPro" id="IPR036397">
    <property type="entry name" value="RNaseH_sf"/>
</dbReference>
<dbReference type="Proteomes" id="UP000499080">
    <property type="component" value="Unassembled WGS sequence"/>
</dbReference>
<keyword evidence="2" id="KW-1185">Reference proteome</keyword>
<dbReference type="AlphaFoldDB" id="A0A4Y2DSU1"/>
<sequence>MASLLIIPAYRPVNRDQNQKDVARIVIDAAFSPDLNPCYYWLWGFLKDCMYQGHVTYKVELNARIVLYVLWATSRVPVDGAAIASDVRESSCREQ</sequence>
<protein>
    <submittedName>
        <fullName evidence="1">Uncharacterized protein</fullName>
    </submittedName>
</protein>
<proteinExistence type="predicted"/>
<organism evidence="1 2">
    <name type="scientific">Araneus ventricosus</name>
    <name type="common">Orbweaver spider</name>
    <name type="synonym">Epeira ventricosa</name>
    <dbReference type="NCBI Taxonomy" id="182803"/>
    <lineage>
        <taxon>Eukaryota</taxon>
        <taxon>Metazoa</taxon>
        <taxon>Ecdysozoa</taxon>
        <taxon>Arthropoda</taxon>
        <taxon>Chelicerata</taxon>
        <taxon>Arachnida</taxon>
        <taxon>Araneae</taxon>
        <taxon>Araneomorphae</taxon>
        <taxon>Entelegynae</taxon>
        <taxon>Araneoidea</taxon>
        <taxon>Araneidae</taxon>
        <taxon>Araneus</taxon>
    </lineage>
</organism>
<name>A0A4Y2DSU1_ARAVE</name>
<evidence type="ECO:0000313" key="2">
    <source>
        <dbReference type="Proteomes" id="UP000499080"/>
    </source>
</evidence>
<dbReference type="Gene3D" id="3.30.420.10">
    <property type="entry name" value="Ribonuclease H-like superfamily/Ribonuclease H"/>
    <property type="match status" value="1"/>
</dbReference>
<accession>A0A4Y2DSU1</accession>
<dbReference type="EMBL" id="BGPR01167542">
    <property type="protein sequence ID" value="GBM18898.1"/>
    <property type="molecule type" value="Genomic_DNA"/>
</dbReference>
<dbReference type="GO" id="GO:0003676">
    <property type="term" value="F:nucleic acid binding"/>
    <property type="evidence" value="ECO:0007669"/>
    <property type="project" value="InterPro"/>
</dbReference>
<evidence type="ECO:0000313" key="1">
    <source>
        <dbReference type="EMBL" id="GBM18898.1"/>
    </source>
</evidence>
<gene>
    <name evidence="1" type="ORF">AVEN_73982_1</name>
</gene>
<reference evidence="1 2" key="1">
    <citation type="journal article" date="2019" name="Sci. Rep.">
        <title>Orb-weaving spider Araneus ventricosus genome elucidates the spidroin gene catalogue.</title>
        <authorList>
            <person name="Kono N."/>
            <person name="Nakamura H."/>
            <person name="Ohtoshi R."/>
            <person name="Moran D.A.P."/>
            <person name="Shinohara A."/>
            <person name="Yoshida Y."/>
            <person name="Fujiwara M."/>
            <person name="Mori M."/>
            <person name="Tomita M."/>
            <person name="Arakawa K."/>
        </authorList>
    </citation>
    <scope>NUCLEOTIDE SEQUENCE [LARGE SCALE GENOMIC DNA]</scope>
</reference>
<comment type="caution">
    <text evidence="1">The sequence shown here is derived from an EMBL/GenBank/DDBJ whole genome shotgun (WGS) entry which is preliminary data.</text>
</comment>